<dbReference type="InterPro" id="IPR035892">
    <property type="entry name" value="C2_domain_sf"/>
</dbReference>
<accession>A0A224YSK5</accession>
<reference evidence="4" key="1">
    <citation type="journal article" date="2017" name="Parasit. Vectors">
        <title>Sialotranscriptomics of Rhipicephalus zambeziensis reveals intricate expression profiles of secretory proteins and suggests tight temporal transcriptional regulation during blood-feeding.</title>
        <authorList>
            <person name="de Castro M.H."/>
            <person name="de Klerk D."/>
            <person name="Pienaar R."/>
            <person name="Rees D.J.G."/>
            <person name="Mans B.J."/>
        </authorList>
    </citation>
    <scope>NUCLEOTIDE SEQUENCE</scope>
    <source>
        <tissue evidence="4">Salivary glands</tissue>
    </source>
</reference>
<keyword evidence="2" id="KW-0106">Calcium</keyword>
<dbReference type="InterPro" id="IPR000008">
    <property type="entry name" value="C2_dom"/>
</dbReference>
<evidence type="ECO:0000256" key="1">
    <source>
        <dbReference type="ARBA" id="ARBA00022723"/>
    </source>
</evidence>
<organism evidence="4">
    <name type="scientific">Rhipicephalus zambeziensis</name>
    <dbReference type="NCBI Taxonomy" id="60191"/>
    <lineage>
        <taxon>Eukaryota</taxon>
        <taxon>Metazoa</taxon>
        <taxon>Ecdysozoa</taxon>
        <taxon>Arthropoda</taxon>
        <taxon>Chelicerata</taxon>
        <taxon>Arachnida</taxon>
        <taxon>Acari</taxon>
        <taxon>Parasitiformes</taxon>
        <taxon>Ixodida</taxon>
        <taxon>Ixodoidea</taxon>
        <taxon>Ixodidae</taxon>
        <taxon>Rhipicephalinae</taxon>
        <taxon>Rhipicephalus</taxon>
        <taxon>Rhipicephalus</taxon>
    </lineage>
</organism>
<dbReference type="GO" id="GO:0016874">
    <property type="term" value="F:ligase activity"/>
    <property type="evidence" value="ECO:0007669"/>
    <property type="project" value="UniProtKB-KW"/>
</dbReference>
<evidence type="ECO:0000256" key="2">
    <source>
        <dbReference type="ARBA" id="ARBA00022837"/>
    </source>
</evidence>
<protein>
    <submittedName>
        <fullName evidence="4">C2 domain present in e3 ubiquitin ligase</fullName>
    </submittedName>
</protein>
<dbReference type="PANTHER" id="PTHR45911">
    <property type="entry name" value="C2 DOMAIN-CONTAINING PROTEIN"/>
    <property type="match status" value="1"/>
</dbReference>
<dbReference type="GO" id="GO:0005509">
    <property type="term" value="F:calcium ion binding"/>
    <property type="evidence" value="ECO:0007669"/>
    <property type="project" value="TreeGrafter"/>
</dbReference>
<evidence type="ECO:0000313" key="4">
    <source>
        <dbReference type="EMBL" id="MAA17581.1"/>
    </source>
</evidence>
<dbReference type="PROSITE" id="PS50004">
    <property type="entry name" value="C2"/>
    <property type="match status" value="1"/>
</dbReference>
<feature type="domain" description="C2" evidence="3">
    <location>
        <begin position="1"/>
        <end position="110"/>
    </location>
</feature>
<dbReference type="SUPFAM" id="SSF49562">
    <property type="entry name" value="C2 domain (Calcium/lipid-binding domain, CaLB)"/>
    <property type="match status" value="1"/>
</dbReference>
<keyword evidence="1" id="KW-0479">Metal-binding</keyword>
<dbReference type="Pfam" id="PF00168">
    <property type="entry name" value="C2"/>
    <property type="match status" value="1"/>
</dbReference>
<dbReference type="SMART" id="SM00239">
    <property type="entry name" value="C2"/>
    <property type="match status" value="1"/>
</dbReference>
<dbReference type="AlphaFoldDB" id="A0A224YSK5"/>
<name>A0A224YSK5_9ACAR</name>
<dbReference type="CDD" id="cd04021">
    <property type="entry name" value="C2_E3_ubiquitin_ligase"/>
    <property type="match status" value="1"/>
</dbReference>
<evidence type="ECO:0000259" key="3">
    <source>
        <dbReference type="PROSITE" id="PS50004"/>
    </source>
</evidence>
<proteinExistence type="predicted"/>
<dbReference type="EMBL" id="GFPF01006435">
    <property type="protein sequence ID" value="MAA17581.1"/>
    <property type="molecule type" value="Transcribed_RNA"/>
</dbReference>
<keyword evidence="4" id="KW-0436">Ligase</keyword>
<dbReference type="Gene3D" id="2.60.40.150">
    <property type="entry name" value="C2 domain"/>
    <property type="match status" value="1"/>
</dbReference>
<sequence>MSEGSSSGSLFELNVTVVSAKLNSSGILFKPDPYVELSVDGGVPVKTEYSKSTCNPKWDEQFPVLVTPYSKLHFRVFNHNSLMKDALLGEGCLELYHVLEKADGKLDKVPQPLELSCGSKPGRSYSYLLTILDGMNIDMSWYPPKEGMATAHPRREGNI</sequence>
<dbReference type="GO" id="GO:0016020">
    <property type="term" value="C:membrane"/>
    <property type="evidence" value="ECO:0007669"/>
    <property type="project" value="TreeGrafter"/>
</dbReference>
<dbReference type="PANTHER" id="PTHR45911:SF4">
    <property type="entry name" value="MULTIPLE C2 AND TRANSMEMBRANE DOMAIN-CONTAINING PROTEIN"/>
    <property type="match status" value="1"/>
</dbReference>